<evidence type="ECO:0000313" key="3">
    <source>
        <dbReference type="Proteomes" id="UP001066276"/>
    </source>
</evidence>
<sequence>MIRSAKRKRQEDTSEENGAHHVDTIEERGSPRTEEEAVGGLFALSAGRRARKMTLVATEEEFNRRTRSGFTIFISKINARQSQLPSSHQPL</sequence>
<name>A0AAV7WSV5_PLEWA</name>
<dbReference type="AlphaFoldDB" id="A0AAV7WSV5"/>
<evidence type="ECO:0000313" key="2">
    <source>
        <dbReference type="EMBL" id="KAJ1215004.1"/>
    </source>
</evidence>
<keyword evidence="3" id="KW-1185">Reference proteome</keyword>
<protein>
    <submittedName>
        <fullName evidence="2">Uncharacterized protein</fullName>
    </submittedName>
</protein>
<dbReference type="EMBL" id="JANPWB010000001">
    <property type="protein sequence ID" value="KAJ1215004.1"/>
    <property type="molecule type" value="Genomic_DNA"/>
</dbReference>
<feature type="region of interest" description="Disordered" evidence="1">
    <location>
        <begin position="1"/>
        <end position="39"/>
    </location>
</feature>
<proteinExistence type="predicted"/>
<gene>
    <name evidence="2" type="ORF">NDU88_002614</name>
</gene>
<accession>A0AAV7WSV5</accession>
<evidence type="ECO:0000256" key="1">
    <source>
        <dbReference type="SAM" id="MobiDB-lite"/>
    </source>
</evidence>
<dbReference type="Proteomes" id="UP001066276">
    <property type="component" value="Chromosome 1_1"/>
</dbReference>
<organism evidence="2 3">
    <name type="scientific">Pleurodeles waltl</name>
    <name type="common">Iberian ribbed newt</name>
    <dbReference type="NCBI Taxonomy" id="8319"/>
    <lineage>
        <taxon>Eukaryota</taxon>
        <taxon>Metazoa</taxon>
        <taxon>Chordata</taxon>
        <taxon>Craniata</taxon>
        <taxon>Vertebrata</taxon>
        <taxon>Euteleostomi</taxon>
        <taxon>Amphibia</taxon>
        <taxon>Batrachia</taxon>
        <taxon>Caudata</taxon>
        <taxon>Salamandroidea</taxon>
        <taxon>Salamandridae</taxon>
        <taxon>Pleurodelinae</taxon>
        <taxon>Pleurodeles</taxon>
    </lineage>
</organism>
<comment type="caution">
    <text evidence="2">The sequence shown here is derived from an EMBL/GenBank/DDBJ whole genome shotgun (WGS) entry which is preliminary data.</text>
</comment>
<feature type="compositionally biased region" description="Basic and acidic residues" evidence="1">
    <location>
        <begin position="9"/>
        <end position="35"/>
    </location>
</feature>
<reference evidence="2" key="1">
    <citation type="journal article" date="2022" name="bioRxiv">
        <title>Sequencing and chromosome-scale assembly of the giantPleurodeles waltlgenome.</title>
        <authorList>
            <person name="Brown T."/>
            <person name="Elewa A."/>
            <person name="Iarovenko S."/>
            <person name="Subramanian E."/>
            <person name="Araus A.J."/>
            <person name="Petzold A."/>
            <person name="Susuki M."/>
            <person name="Suzuki K.-i.T."/>
            <person name="Hayashi T."/>
            <person name="Toyoda A."/>
            <person name="Oliveira C."/>
            <person name="Osipova E."/>
            <person name="Leigh N.D."/>
            <person name="Simon A."/>
            <person name="Yun M.H."/>
        </authorList>
    </citation>
    <scope>NUCLEOTIDE SEQUENCE</scope>
    <source>
        <strain evidence="2">20211129_DDA</strain>
        <tissue evidence="2">Liver</tissue>
    </source>
</reference>